<proteinExistence type="predicted"/>
<dbReference type="Proteomes" id="UP001412239">
    <property type="component" value="Unassembled WGS sequence"/>
</dbReference>
<gene>
    <name evidence="1" type="ORF">GSTUAT00009116001</name>
</gene>
<keyword evidence="2" id="KW-1185">Reference proteome</keyword>
<dbReference type="AlphaFoldDB" id="A0A292PIL0"/>
<protein>
    <submittedName>
        <fullName evidence="1">Uncharacterized protein</fullName>
    </submittedName>
</protein>
<dbReference type="EMBL" id="LN891337">
    <property type="protein sequence ID" value="CUS06804.1"/>
    <property type="molecule type" value="Genomic_DNA"/>
</dbReference>
<name>A0A292PIL0_9PEZI</name>
<evidence type="ECO:0000313" key="1">
    <source>
        <dbReference type="EMBL" id="CUS06804.1"/>
    </source>
</evidence>
<sequence>MSGSVDTRFSAIAEHFKATHEDYRDLSGRLIALGTMVTGLSDRVMAHAEGQSKYNIALEGSVIDLTTKVIGLVTDVSTLNAATATIAAKQDNLEAKQGNLEAMVATIAGRQEEQGRMLQELTLNIRALVGSHDGASRGGAPV</sequence>
<reference evidence="1" key="1">
    <citation type="submission" date="2015-10" db="EMBL/GenBank/DDBJ databases">
        <authorList>
            <person name="Regsiter A."/>
            <person name="william w."/>
        </authorList>
    </citation>
    <scope>NUCLEOTIDE SEQUENCE</scope>
    <source>
        <strain evidence="1">Montdore</strain>
    </source>
</reference>
<accession>A0A292PIL0</accession>
<evidence type="ECO:0000313" key="2">
    <source>
        <dbReference type="Proteomes" id="UP001412239"/>
    </source>
</evidence>
<organism evidence="1 2">
    <name type="scientific">Tuber aestivum</name>
    <name type="common">summer truffle</name>
    <dbReference type="NCBI Taxonomy" id="59557"/>
    <lineage>
        <taxon>Eukaryota</taxon>
        <taxon>Fungi</taxon>
        <taxon>Dikarya</taxon>
        <taxon>Ascomycota</taxon>
        <taxon>Pezizomycotina</taxon>
        <taxon>Pezizomycetes</taxon>
        <taxon>Pezizales</taxon>
        <taxon>Tuberaceae</taxon>
        <taxon>Tuber</taxon>
    </lineage>
</organism>